<dbReference type="EMBL" id="NKLP01000236">
    <property type="protein sequence ID" value="TDN29159.1"/>
    <property type="molecule type" value="Genomic_DNA"/>
</dbReference>
<dbReference type="AlphaFoldDB" id="A0A4R6CQT9"/>
<dbReference type="GO" id="GO:0009295">
    <property type="term" value="C:nucleoid"/>
    <property type="evidence" value="ECO:0007669"/>
    <property type="project" value="TreeGrafter"/>
</dbReference>
<comment type="function">
    <text evidence="2">Plays an important role in DNA replication, recombination and repair. Binds to ssDNA and to an array of partner proteins to recruit them to their sites of action during DNA metabolism.</text>
</comment>
<dbReference type="InterPro" id="IPR000424">
    <property type="entry name" value="Primosome_PriB/ssb"/>
</dbReference>
<dbReference type="NCBIfam" id="TIGR00621">
    <property type="entry name" value="ssb"/>
    <property type="match status" value="1"/>
</dbReference>
<evidence type="ECO:0000256" key="2">
    <source>
        <dbReference type="HAMAP-Rule" id="MF_00984"/>
    </source>
</evidence>
<dbReference type="PROSITE" id="PS50935">
    <property type="entry name" value="SSB"/>
    <property type="match status" value="1"/>
</dbReference>
<organism evidence="5 6">
    <name type="scientific">Lactobacillus crispatus</name>
    <dbReference type="NCBI Taxonomy" id="47770"/>
    <lineage>
        <taxon>Bacteria</taxon>
        <taxon>Bacillati</taxon>
        <taxon>Bacillota</taxon>
        <taxon>Bacilli</taxon>
        <taxon>Lactobacillales</taxon>
        <taxon>Lactobacillaceae</taxon>
        <taxon>Lactobacillus</taxon>
    </lineage>
</organism>
<dbReference type="PANTHER" id="PTHR10302:SF27">
    <property type="entry name" value="SINGLE-STRANDED DNA-BINDING PROTEIN"/>
    <property type="match status" value="1"/>
</dbReference>
<dbReference type="SUPFAM" id="SSF50249">
    <property type="entry name" value="Nucleic acid-binding proteins"/>
    <property type="match status" value="1"/>
</dbReference>
<dbReference type="GO" id="GO:0003697">
    <property type="term" value="F:single-stranded DNA binding"/>
    <property type="evidence" value="ECO:0007669"/>
    <property type="project" value="UniProtKB-UniRule"/>
</dbReference>
<feature type="region of interest" description="Disordered" evidence="4">
    <location>
        <begin position="106"/>
        <end position="177"/>
    </location>
</feature>
<dbReference type="GO" id="GO:0006260">
    <property type="term" value="P:DNA replication"/>
    <property type="evidence" value="ECO:0007669"/>
    <property type="project" value="UniProtKB-UniRule"/>
</dbReference>
<dbReference type="PANTHER" id="PTHR10302">
    <property type="entry name" value="SINGLE-STRANDED DNA-BINDING PROTEIN"/>
    <property type="match status" value="1"/>
</dbReference>
<keyword evidence="2" id="KW-0227">DNA damage</keyword>
<dbReference type="GO" id="GO:0006310">
    <property type="term" value="P:DNA recombination"/>
    <property type="evidence" value="ECO:0007669"/>
    <property type="project" value="UniProtKB-UniRule"/>
</dbReference>
<dbReference type="Proteomes" id="UP000295195">
    <property type="component" value="Unassembled WGS sequence"/>
</dbReference>
<evidence type="ECO:0000256" key="3">
    <source>
        <dbReference type="PIRNR" id="PIRNR002070"/>
    </source>
</evidence>
<dbReference type="HAMAP" id="MF_00984">
    <property type="entry name" value="SSB"/>
    <property type="match status" value="1"/>
</dbReference>
<comment type="subunit">
    <text evidence="2">Homotetramer.</text>
</comment>
<evidence type="ECO:0000313" key="5">
    <source>
        <dbReference type="EMBL" id="TDN29159.1"/>
    </source>
</evidence>
<protein>
    <recommendedName>
        <fullName evidence="2 3">Single-stranded DNA-binding protein</fullName>
        <shortName evidence="2">SSB</shortName>
    </recommendedName>
</protein>
<dbReference type="InterPro" id="IPR011344">
    <property type="entry name" value="ssDNA-bd"/>
</dbReference>
<gene>
    <name evidence="5" type="ORF">CEE75_11555</name>
</gene>
<dbReference type="Gene3D" id="2.40.50.140">
    <property type="entry name" value="Nucleic acid-binding proteins"/>
    <property type="match status" value="1"/>
</dbReference>
<dbReference type="InterPro" id="IPR012340">
    <property type="entry name" value="NA-bd_OB-fold"/>
</dbReference>
<feature type="compositionally biased region" description="Low complexity" evidence="4">
    <location>
        <begin position="106"/>
        <end position="159"/>
    </location>
</feature>
<comment type="caution">
    <text evidence="5">The sequence shown here is derived from an EMBL/GenBank/DDBJ whole genome shotgun (WGS) entry which is preliminary data.</text>
</comment>
<feature type="short sequence motif" description="Important for interaction with partner proteins" evidence="2">
    <location>
        <begin position="172"/>
        <end position="177"/>
    </location>
</feature>
<dbReference type="PIRSF" id="PIRSF002070">
    <property type="entry name" value="SSB"/>
    <property type="match status" value="1"/>
</dbReference>
<evidence type="ECO:0000313" key="6">
    <source>
        <dbReference type="Proteomes" id="UP000295195"/>
    </source>
</evidence>
<dbReference type="CDD" id="cd04496">
    <property type="entry name" value="SSB_OBF"/>
    <property type="match status" value="1"/>
</dbReference>
<accession>A0A4R6CQT9</accession>
<keyword evidence="2" id="KW-0235">DNA replication</keyword>
<keyword evidence="2" id="KW-0234">DNA repair</keyword>
<keyword evidence="2" id="KW-0233">DNA recombination</keyword>
<sequence length="177" mass="19169">MINRVILTGRPTKKPILRHTSSGIAVAQCTLAVDRQYANSQGVRQADFISLVLWRKSAENFVKYVDKGQLIGIDGRLQTRTYDNKDGQKVYATEVVVDQFAFLGSNRNDSSSGGNNQNTGSDSNNNQTTASTPTKQNNPANNQTTNTNASNSNNTSASSDPFSGTDSIDISDDDLPF</sequence>
<proteinExistence type="inferred from homology"/>
<comment type="caution">
    <text evidence="2">Lacks conserved residue(s) required for the propagation of feature annotation.</text>
</comment>
<dbReference type="GO" id="GO:0006281">
    <property type="term" value="P:DNA repair"/>
    <property type="evidence" value="ECO:0007669"/>
    <property type="project" value="UniProtKB-UniRule"/>
</dbReference>
<dbReference type="RefSeq" id="WP_133476724.1">
    <property type="nucleotide sequence ID" value="NZ_JACCPV010000158.1"/>
</dbReference>
<dbReference type="Pfam" id="PF00436">
    <property type="entry name" value="SSB"/>
    <property type="match status" value="1"/>
</dbReference>
<reference evidence="5 6" key="1">
    <citation type="submission" date="2017-06" db="EMBL/GenBank/DDBJ databases">
        <authorList>
            <person name="Swanenburg J."/>
            <person name="Kort R."/>
        </authorList>
    </citation>
    <scope>NUCLEOTIDE SEQUENCE [LARGE SCALE GENOMIC DNA]</scope>
    <source>
        <strain evidence="5 6">RL05</strain>
    </source>
</reference>
<evidence type="ECO:0000256" key="4">
    <source>
        <dbReference type="SAM" id="MobiDB-lite"/>
    </source>
</evidence>
<keyword evidence="1 2" id="KW-0238">DNA-binding</keyword>
<name>A0A4R6CQT9_9LACO</name>
<evidence type="ECO:0000256" key="1">
    <source>
        <dbReference type="ARBA" id="ARBA00023125"/>
    </source>
</evidence>